<dbReference type="Pfam" id="PF00750">
    <property type="entry name" value="tRNA-synt_1d"/>
    <property type="match status" value="1"/>
</dbReference>
<feature type="domain" description="DALR anticodon binding" evidence="11">
    <location>
        <begin position="470"/>
        <end position="588"/>
    </location>
</feature>
<keyword evidence="7 9" id="KW-0030">Aminoacyl-tRNA synthetase</keyword>
<dbReference type="InterPro" id="IPR035684">
    <property type="entry name" value="ArgRS_core"/>
</dbReference>
<evidence type="ECO:0000259" key="11">
    <source>
        <dbReference type="SMART" id="SM00836"/>
    </source>
</evidence>
<comment type="caution">
    <text evidence="13">The sequence shown here is derived from an EMBL/GenBank/DDBJ whole genome shotgun (WGS) entry which is preliminary data.</text>
</comment>
<dbReference type="Pfam" id="PF05746">
    <property type="entry name" value="DALR_1"/>
    <property type="match status" value="1"/>
</dbReference>
<dbReference type="Pfam" id="PF03485">
    <property type="entry name" value="Arg_tRNA_synt_N"/>
    <property type="match status" value="1"/>
</dbReference>
<dbReference type="SUPFAM" id="SSF55190">
    <property type="entry name" value="Arginyl-tRNA synthetase (ArgRS), N-terminal 'additional' domain"/>
    <property type="match status" value="1"/>
</dbReference>
<dbReference type="SMART" id="SM01016">
    <property type="entry name" value="Arg_tRNA_synt_N"/>
    <property type="match status" value="1"/>
</dbReference>
<keyword evidence="2 9" id="KW-0963">Cytoplasm</keyword>
<evidence type="ECO:0000256" key="10">
    <source>
        <dbReference type="RuleBase" id="RU363038"/>
    </source>
</evidence>
<proteinExistence type="inferred from homology"/>
<organism evidence="13 14">
    <name type="scientific">Candidatus Blautia faecigallinarum</name>
    <dbReference type="NCBI Taxonomy" id="2838488"/>
    <lineage>
        <taxon>Bacteria</taxon>
        <taxon>Bacillati</taxon>
        <taxon>Bacillota</taxon>
        <taxon>Clostridia</taxon>
        <taxon>Lachnospirales</taxon>
        <taxon>Lachnospiraceae</taxon>
        <taxon>Blautia</taxon>
    </lineage>
</organism>
<reference evidence="13" key="1">
    <citation type="journal article" date="2021" name="PeerJ">
        <title>Extensive microbial diversity within the chicken gut microbiome revealed by metagenomics and culture.</title>
        <authorList>
            <person name="Gilroy R."/>
            <person name="Ravi A."/>
            <person name="Getino M."/>
            <person name="Pursley I."/>
            <person name="Horton D.L."/>
            <person name="Alikhan N.F."/>
            <person name="Baker D."/>
            <person name="Gharbi K."/>
            <person name="Hall N."/>
            <person name="Watson M."/>
            <person name="Adriaenssens E.M."/>
            <person name="Foster-Nyarko E."/>
            <person name="Jarju S."/>
            <person name="Secka A."/>
            <person name="Antonio M."/>
            <person name="Oren A."/>
            <person name="Chaudhuri R.R."/>
            <person name="La Ragione R."/>
            <person name="Hildebrand F."/>
            <person name="Pallen M.J."/>
        </authorList>
    </citation>
    <scope>NUCLEOTIDE SEQUENCE</scope>
    <source>
        <strain evidence="13">14324</strain>
    </source>
</reference>
<evidence type="ECO:0000313" key="14">
    <source>
        <dbReference type="Proteomes" id="UP000824041"/>
    </source>
</evidence>
<evidence type="ECO:0000256" key="6">
    <source>
        <dbReference type="ARBA" id="ARBA00022917"/>
    </source>
</evidence>
<dbReference type="InterPro" id="IPR005148">
    <property type="entry name" value="Arg-tRNA-synth_N"/>
</dbReference>
<evidence type="ECO:0000256" key="5">
    <source>
        <dbReference type="ARBA" id="ARBA00022840"/>
    </source>
</evidence>
<feature type="short sequence motif" description="'HIGH' region" evidence="9">
    <location>
        <begin position="123"/>
        <end position="133"/>
    </location>
</feature>
<comment type="similarity">
    <text evidence="1 9 10">Belongs to the class-I aminoacyl-tRNA synthetase family.</text>
</comment>
<evidence type="ECO:0000256" key="9">
    <source>
        <dbReference type="HAMAP-Rule" id="MF_00123"/>
    </source>
</evidence>
<dbReference type="InterPro" id="IPR001278">
    <property type="entry name" value="Arg-tRNA-ligase"/>
</dbReference>
<dbReference type="InterPro" id="IPR009080">
    <property type="entry name" value="tRNAsynth_Ia_anticodon-bd"/>
</dbReference>
<dbReference type="EC" id="6.1.1.19" evidence="9"/>
<dbReference type="GO" id="GO:0006420">
    <property type="term" value="P:arginyl-tRNA aminoacylation"/>
    <property type="evidence" value="ECO:0007669"/>
    <property type="project" value="UniProtKB-UniRule"/>
</dbReference>
<evidence type="ECO:0000256" key="1">
    <source>
        <dbReference type="ARBA" id="ARBA00005594"/>
    </source>
</evidence>
<evidence type="ECO:0000259" key="12">
    <source>
        <dbReference type="SMART" id="SM01016"/>
    </source>
</evidence>
<evidence type="ECO:0000256" key="8">
    <source>
        <dbReference type="ARBA" id="ARBA00049339"/>
    </source>
</evidence>
<dbReference type="Proteomes" id="UP000824041">
    <property type="component" value="Unassembled WGS sequence"/>
</dbReference>
<dbReference type="Gene3D" id="3.30.1360.70">
    <property type="entry name" value="Arginyl tRNA synthetase N-terminal domain"/>
    <property type="match status" value="1"/>
</dbReference>
<keyword evidence="3 9" id="KW-0436">Ligase</keyword>
<dbReference type="NCBIfam" id="TIGR00456">
    <property type="entry name" value="argS"/>
    <property type="match status" value="1"/>
</dbReference>
<comment type="subunit">
    <text evidence="9">Monomer.</text>
</comment>
<feature type="domain" description="Arginyl tRNA synthetase N-terminal" evidence="12">
    <location>
        <begin position="2"/>
        <end position="87"/>
    </location>
</feature>
<dbReference type="InterPro" id="IPR036695">
    <property type="entry name" value="Arg-tRNA-synth_N_sf"/>
</dbReference>
<dbReference type="SUPFAM" id="SSF52374">
    <property type="entry name" value="Nucleotidylyl transferase"/>
    <property type="match status" value="1"/>
</dbReference>
<sequence>MEKLMDLMEREISAAFEKAGYDPSYGKVTVSNRPDLCEFQCNGAMAGAKTYKKAPFMIAEDVVAALGEDTIFTKAEVVKPGFINLNLKGEYLAGYLNRMAEDKKFGVTEAKEPKTIIIDYGGPNVAKPLHVGHLRSAIIGESIKRIGRYVGHKMIGDVHLGDWGLQMGLIITELKHRQPELVYFDDSFEGEYPAEAPFTISELEEIYPSASARSKEDEEYRNEALEATHLLQMGKRGYKALWQHILNVSVADLKKNYANLNVEFDLWKSEADAQPYIPDMVAYMKEKGFAYEDEGALVVDVKDEGDTKEIPPCMILKSDGASLYTTTDLATIVERMKLFAPDEILYVVDKRQELHFIQVFRCARKTGLVKEDTRLSFLGFGTMNGKDGKPFKTREGGVMRLENLIADINEEMYKKIVDNRSVRDKDAGETAKIVALSAIKYGDLSNQATKDYIFDVDRFTSFEGNTGPYILYTIVRIKSILNRYVQEGGDLLEGTLLAPVNESEKNLMLMLTRFGATVENAFEEKAPHKICAYIYEVSNAFNSFYHETKILSEEDKEQKQSFIRLLELTKNMLETSIDMLGFSAPERM</sequence>
<evidence type="ECO:0000313" key="13">
    <source>
        <dbReference type="EMBL" id="HIZ22193.1"/>
    </source>
</evidence>
<dbReference type="Gene3D" id="3.40.50.620">
    <property type="entry name" value="HUPs"/>
    <property type="match status" value="1"/>
</dbReference>
<dbReference type="GO" id="GO:0005737">
    <property type="term" value="C:cytoplasm"/>
    <property type="evidence" value="ECO:0007669"/>
    <property type="project" value="UniProtKB-SubCell"/>
</dbReference>
<gene>
    <name evidence="9 13" type="primary">argS</name>
    <name evidence="13" type="ORF">IAA21_05275</name>
</gene>
<evidence type="ECO:0000256" key="2">
    <source>
        <dbReference type="ARBA" id="ARBA00022490"/>
    </source>
</evidence>
<protein>
    <recommendedName>
        <fullName evidence="9">Arginine--tRNA ligase</fullName>
        <ecNumber evidence="9">6.1.1.19</ecNumber>
    </recommendedName>
    <alternativeName>
        <fullName evidence="9">Arginyl-tRNA synthetase</fullName>
        <shortName evidence="9">ArgRS</shortName>
    </alternativeName>
</protein>
<dbReference type="InterPro" id="IPR008909">
    <property type="entry name" value="DALR_anticod-bd"/>
</dbReference>
<accession>A0A9D2DSD3</accession>
<evidence type="ECO:0000256" key="7">
    <source>
        <dbReference type="ARBA" id="ARBA00023146"/>
    </source>
</evidence>
<dbReference type="Gene3D" id="1.10.730.10">
    <property type="entry name" value="Isoleucyl-tRNA Synthetase, Domain 1"/>
    <property type="match status" value="1"/>
</dbReference>
<dbReference type="PROSITE" id="PS00178">
    <property type="entry name" value="AA_TRNA_LIGASE_I"/>
    <property type="match status" value="1"/>
</dbReference>
<dbReference type="PANTHER" id="PTHR11956">
    <property type="entry name" value="ARGINYL-TRNA SYNTHETASE"/>
    <property type="match status" value="1"/>
</dbReference>
<dbReference type="InterPro" id="IPR014729">
    <property type="entry name" value="Rossmann-like_a/b/a_fold"/>
</dbReference>
<dbReference type="HAMAP" id="MF_00123">
    <property type="entry name" value="Arg_tRNA_synth"/>
    <property type="match status" value="1"/>
</dbReference>
<keyword evidence="4 9" id="KW-0547">Nucleotide-binding</keyword>
<dbReference type="InterPro" id="IPR001412">
    <property type="entry name" value="aa-tRNA-synth_I_CS"/>
</dbReference>
<dbReference type="PANTHER" id="PTHR11956:SF5">
    <property type="entry name" value="ARGININE--TRNA LIGASE, CYTOPLASMIC"/>
    <property type="match status" value="1"/>
</dbReference>
<evidence type="ECO:0000256" key="3">
    <source>
        <dbReference type="ARBA" id="ARBA00022598"/>
    </source>
</evidence>
<comment type="subcellular location">
    <subcellularLocation>
        <location evidence="9">Cytoplasm</location>
    </subcellularLocation>
</comment>
<dbReference type="PRINTS" id="PR01038">
    <property type="entry name" value="TRNASYNTHARG"/>
</dbReference>
<dbReference type="GO" id="GO:0005524">
    <property type="term" value="F:ATP binding"/>
    <property type="evidence" value="ECO:0007669"/>
    <property type="project" value="UniProtKB-UniRule"/>
</dbReference>
<keyword evidence="6 9" id="KW-0648">Protein biosynthesis</keyword>
<evidence type="ECO:0000256" key="4">
    <source>
        <dbReference type="ARBA" id="ARBA00022741"/>
    </source>
</evidence>
<name>A0A9D2DSD3_9FIRM</name>
<dbReference type="CDD" id="cd00671">
    <property type="entry name" value="ArgRS_core"/>
    <property type="match status" value="1"/>
</dbReference>
<dbReference type="GO" id="GO:0004814">
    <property type="term" value="F:arginine-tRNA ligase activity"/>
    <property type="evidence" value="ECO:0007669"/>
    <property type="project" value="UniProtKB-UniRule"/>
</dbReference>
<dbReference type="SMART" id="SM00836">
    <property type="entry name" value="DALR_1"/>
    <property type="match status" value="1"/>
</dbReference>
<dbReference type="SUPFAM" id="SSF47323">
    <property type="entry name" value="Anticodon-binding domain of a subclass of class I aminoacyl-tRNA synthetases"/>
    <property type="match status" value="1"/>
</dbReference>
<keyword evidence="5 9" id="KW-0067">ATP-binding</keyword>
<reference evidence="13" key="2">
    <citation type="submission" date="2021-04" db="EMBL/GenBank/DDBJ databases">
        <authorList>
            <person name="Gilroy R."/>
        </authorList>
    </citation>
    <scope>NUCLEOTIDE SEQUENCE</scope>
    <source>
        <strain evidence="13">14324</strain>
    </source>
</reference>
<dbReference type="AlphaFoldDB" id="A0A9D2DSD3"/>
<comment type="catalytic activity">
    <reaction evidence="8 9">
        <text>tRNA(Arg) + L-arginine + ATP = L-arginyl-tRNA(Arg) + AMP + diphosphate</text>
        <dbReference type="Rhea" id="RHEA:20301"/>
        <dbReference type="Rhea" id="RHEA-COMP:9658"/>
        <dbReference type="Rhea" id="RHEA-COMP:9673"/>
        <dbReference type="ChEBI" id="CHEBI:30616"/>
        <dbReference type="ChEBI" id="CHEBI:32682"/>
        <dbReference type="ChEBI" id="CHEBI:33019"/>
        <dbReference type="ChEBI" id="CHEBI:78442"/>
        <dbReference type="ChEBI" id="CHEBI:78513"/>
        <dbReference type="ChEBI" id="CHEBI:456215"/>
        <dbReference type="EC" id="6.1.1.19"/>
    </reaction>
</comment>
<dbReference type="EMBL" id="DXBU01000073">
    <property type="protein sequence ID" value="HIZ22193.1"/>
    <property type="molecule type" value="Genomic_DNA"/>
</dbReference>